<dbReference type="SUPFAM" id="SSF53955">
    <property type="entry name" value="Lysozyme-like"/>
    <property type="match status" value="1"/>
</dbReference>
<gene>
    <name evidence="3" type="ORF">B9K05_12845</name>
</gene>
<dbReference type="EMBL" id="NDFP01000020">
    <property type="protein sequence ID" value="PAL20594.1"/>
    <property type="molecule type" value="Genomic_DNA"/>
</dbReference>
<organism evidence="3 4">
    <name type="scientific">Acetobacter syzygii</name>
    <dbReference type="NCBI Taxonomy" id="146476"/>
    <lineage>
        <taxon>Bacteria</taxon>
        <taxon>Pseudomonadati</taxon>
        <taxon>Pseudomonadota</taxon>
        <taxon>Alphaproteobacteria</taxon>
        <taxon>Acetobacterales</taxon>
        <taxon>Acetobacteraceae</taxon>
        <taxon>Acetobacter</taxon>
    </lineage>
</organism>
<dbReference type="Proteomes" id="UP000216033">
    <property type="component" value="Unassembled WGS sequence"/>
</dbReference>
<evidence type="ECO:0000313" key="3">
    <source>
        <dbReference type="EMBL" id="PAL20594.1"/>
    </source>
</evidence>
<reference evidence="3 4" key="1">
    <citation type="submission" date="2017-04" db="EMBL/GenBank/DDBJ databases">
        <title>Kefir bacterial isolates.</title>
        <authorList>
            <person name="Kim Y."/>
            <person name="Blasche S."/>
            <person name="Patil K.R."/>
        </authorList>
    </citation>
    <scope>NUCLEOTIDE SEQUENCE [LARGE SCALE GENOMIC DNA]</scope>
    <source>
        <strain evidence="3 4">KR-2</strain>
    </source>
</reference>
<sequence>MPSIRETGAPTFVYSGSSATSGLSGSSITSSSYTGAWGNTDAMSTLLSQTYGADAVAAAKAAGINPDTLAAFGQIESHYQNTGNATSSAQGVWQITDGTWNEYATKLGLSDADRRDPTVQAKVASAIISNYAGSVASSTHGTVTGAQAYGAYMFGTKAGSEMATESNPDTPLSTYVSSSTLAANNMSNWTVGQYYATVSQRMGSGATEAVISS</sequence>
<evidence type="ECO:0000256" key="1">
    <source>
        <dbReference type="ARBA" id="ARBA00009387"/>
    </source>
</evidence>
<dbReference type="Gene3D" id="1.10.530.10">
    <property type="match status" value="1"/>
</dbReference>
<comment type="similarity">
    <text evidence="1">Belongs to the virb1 family.</text>
</comment>
<protein>
    <recommendedName>
        <fullName evidence="2">Transglycosylase SLT domain-containing protein</fullName>
    </recommendedName>
</protein>
<evidence type="ECO:0000259" key="2">
    <source>
        <dbReference type="Pfam" id="PF01464"/>
    </source>
</evidence>
<dbReference type="AlphaFoldDB" id="A0A270B6D7"/>
<accession>A0A270B6D7</accession>
<dbReference type="Pfam" id="PF01464">
    <property type="entry name" value="SLT"/>
    <property type="match status" value="1"/>
</dbReference>
<dbReference type="InterPro" id="IPR023346">
    <property type="entry name" value="Lysozyme-like_dom_sf"/>
</dbReference>
<evidence type="ECO:0000313" key="4">
    <source>
        <dbReference type="Proteomes" id="UP000216033"/>
    </source>
</evidence>
<feature type="domain" description="Transglycosylase SLT" evidence="2">
    <location>
        <begin position="57"/>
        <end position="158"/>
    </location>
</feature>
<dbReference type="OrthoDB" id="7226137at2"/>
<name>A0A270B6D7_9PROT</name>
<comment type="caution">
    <text evidence="3">The sequence shown here is derived from an EMBL/GenBank/DDBJ whole genome shotgun (WGS) entry which is preliminary data.</text>
</comment>
<dbReference type="InterPro" id="IPR008258">
    <property type="entry name" value="Transglycosylase_SLT_dom_1"/>
</dbReference>
<keyword evidence="4" id="KW-1185">Reference proteome</keyword>
<proteinExistence type="inferred from homology"/>